<dbReference type="GO" id="GO:0005886">
    <property type="term" value="C:plasma membrane"/>
    <property type="evidence" value="ECO:0007669"/>
    <property type="project" value="InterPro"/>
</dbReference>
<feature type="transmembrane region" description="Helical" evidence="2">
    <location>
        <begin position="87"/>
        <end position="105"/>
    </location>
</feature>
<feature type="transmembrane region" description="Helical" evidence="2">
    <location>
        <begin position="412"/>
        <end position="431"/>
    </location>
</feature>
<dbReference type="Pfam" id="PF04632">
    <property type="entry name" value="FUSC"/>
    <property type="match status" value="1"/>
</dbReference>
<evidence type="ECO:0008006" key="5">
    <source>
        <dbReference type="Google" id="ProtNLM"/>
    </source>
</evidence>
<feature type="transmembrane region" description="Helical" evidence="2">
    <location>
        <begin position="343"/>
        <end position="366"/>
    </location>
</feature>
<keyword evidence="4" id="KW-1185">Reference proteome</keyword>
<dbReference type="EMBL" id="LKHS01000011">
    <property type="protein sequence ID" value="KQH85272.1"/>
    <property type="molecule type" value="Genomic_DNA"/>
</dbReference>
<keyword evidence="2" id="KW-0472">Membrane</keyword>
<dbReference type="RefSeq" id="WP_055466455.1">
    <property type="nucleotide sequence ID" value="NZ_CP115188.1"/>
</dbReference>
<reference evidence="3 4" key="1">
    <citation type="submission" date="2015-08" db="EMBL/GenBank/DDBJ databases">
        <title>Antibacterial properties of a collection of Vibrionaceae strains.</title>
        <authorList>
            <person name="Giubergia S."/>
        </authorList>
    </citation>
    <scope>NUCLEOTIDE SEQUENCE [LARGE SCALE GENOMIC DNA]</scope>
    <source>
        <strain evidence="3 4">S0821</strain>
    </source>
</reference>
<feature type="transmembrane region" description="Helical" evidence="2">
    <location>
        <begin position="12"/>
        <end position="35"/>
    </location>
</feature>
<proteinExistence type="predicted"/>
<dbReference type="Proteomes" id="UP000051221">
    <property type="component" value="Unassembled WGS sequence"/>
</dbReference>
<feature type="transmembrane region" description="Helical" evidence="2">
    <location>
        <begin position="459"/>
        <end position="484"/>
    </location>
</feature>
<dbReference type="InParanoid" id="A0A0Q2UXU7"/>
<accession>A0A0Q2UXU7</accession>
<name>A0A0Q2UXU7_VIBFU</name>
<evidence type="ECO:0000313" key="3">
    <source>
        <dbReference type="EMBL" id="KQH85272.1"/>
    </source>
</evidence>
<keyword evidence="2" id="KW-1133">Transmembrane helix</keyword>
<dbReference type="AlphaFoldDB" id="A0A0Q2UXU7"/>
<feature type="region of interest" description="Disordered" evidence="1">
    <location>
        <begin position="601"/>
        <end position="634"/>
    </location>
</feature>
<protein>
    <recommendedName>
        <fullName evidence="5">Fusaric acid resistance protein</fullName>
    </recommendedName>
</protein>
<feature type="transmembrane region" description="Helical" evidence="2">
    <location>
        <begin position="111"/>
        <end position="132"/>
    </location>
</feature>
<feature type="transmembrane region" description="Helical" evidence="2">
    <location>
        <begin position="63"/>
        <end position="80"/>
    </location>
</feature>
<dbReference type="InterPro" id="IPR006726">
    <property type="entry name" value="PHBA_efflux_AaeB/fusaric-R"/>
</dbReference>
<evidence type="ECO:0000313" key="4">
    <source>
        <dbReference type="Proteomes" id="UP000051221"/>
    </source>
</evidence>
<comment type="caution">
    <text evidence="3">The sequence shown here is derived from an EMBL/GenBank/DDBJ whole genome shotgun (WGS) entry which is preliminary data.</text>
</comment>
<gene>
    <name evidence="3" type="ORF">AMR76_14330</name>
</gene>
<feature type="transmembrane region" description="Helical" evidence="2">
    <location>
        <begin position="144"/>
        <end position="163"/>
    </location>
</feature>
<sequence>MNAQLANLGLDAGRLAFALRTALASCAALFVGWALGLEHPQWAAMSVWAASQPGRGMLLEKSLFRFIGTLVGTVVGVTLVSVAGDNILLLALGLSVWVGLCAGAGNVIHGLFSYATLLSGYSASLVALLGTANQTDMLELGTDRLLTVMTGVFIALLVGLLFARRSDEDALVWRVRSLTIAVLQALTQHSRQQPLSQPLEHLMLEAAQIEEALDPHSVGSIRSRRAVQTLRSVVFALISILTWLMNQGSRVNHNAFLREIQHAINAHELQSPLDQVVVHLQRADEECDDLLLSQALNELSQALQGRKTFRQSGKLEITAATGKVVLHRDWVGATQAMYRTTSLMVLLGLGWAWTGSPIGAYVLLGASVMVTLFSTFENPALIMTHIFWWQIVGGMSNLICQLVLWPMAANELQMLLMMVPLILLGVVPFAHRRLSSGSMDYFMIFLLMSQPHQPYSADAAHAITMSLAVIAGPMLALLAFKLIFPTNLLRRQQRLMDAMWHALPTLIQHAIPFHFWQARMKHRVLKLIAITRKNGLNWAAHGESGLTLIMLGQCIQHWQQIATHSTSTYHQQRHHVWLQRLERALRDSPQATIALLNRYATQEHQRTPQPARMARRAADGLKHVQPHWQRLKRR</sequence>
<dbReference type="GO" id="GO:0022857">
    <property type="term" value="F:transmembrane transporter activity"/>
    <property type="evidence" value="ECO:0007669"/>
    <property type="project" value="InterPro"/>
</dbReference>
<keyword evidence="2" id="KW-0812">Transmembrane</keyword>
<evidence type="ECO:0000256" key="1">
    <source>
        <dbReference type="SAM" id="MobiDB-lite"/>
    </source>
</evidence>
<evidence type="ECO:0000256" key="2">
    <source>
        <dbReference type="SAM" id="Phobius"/>
    </source>
</evidence>
<organism evidence="3 4">
    <name type="scientific">Vibrio furnissii</name>
    <dbReference type="NCBI Taxonomy" id="29494"/>
    <lineage>
        <taxon>Bacteria</taxon>
        <taxon>Pseudomonadati</taxon>
        <taxon>Pseudomonadota</taxon>
        <taxon>Gammaproteobacteria</taxon>
        <taxon>Vibrionales</taxon>
        <taxon>Vibrionaceae</taxon>
        <taxon>Vibrio</taxon>
    </lineage>
</organism>
<feature type="transmembrane region" description="Helical" evidence="2">
    <location>
        <begin position="386"/>
        <end position="405"/>
    </location>
</feature>